<sequence>MSEPMSYTRQQILTLLRKSGSMSAQELANALEISNIAVRKHLQVLEKDHLLKTTLVRQAMGRPTSVYSLTEEAEAFFPKHYSDLTLDFLQDLESLHGKETIDQLFRLREERLKETIRPLMKDLPLSEQVAQLASIQQEKGYMAEWEEGVEKGTYTMTEYNCPIHTVAHQYLQACGSELSLFRGILDADVEQVECKAKGGKQCIYQIRPHK</sequence>
<dbReference type="OrthoDB" id="155998at2"/>
<dbReference type="InterPro" id="IPR011991">
    <property type="entry name" value="ArsR-like_HTH"/>
</dbReference>
<gene>
    <name evidence="2" type="ORF">EDD57_101127</name>
</gene>
<keyword evidence="1" id="KW-0238">DNA-binding</keyword>
<comment type="caution">
    <text evidence="2">The sequence shown here is derived from an EMBL/GenBank/DDBJ whole genome shotgun (WGS) entry which is preliminary data.</text>
</comment>
<dbReference type="Gene3D" id="1.10.10.10">
    <property type="entry name" value="Winged helix-like DNA-binding domain superfamily/Winged helix DNA-binding domain"/>
    <property type="match status" value="1"/>
</dbReference>
<dbReference type="RefSeq" id="WP_131847297.1">
    <property type="nucleotide sequence ID" value="NZ_SLXV01000001.1"/>
</dbReference>
<dbReference type="InterPro" id="IPR036390">
    <property type="entry name" value="WH_DNA-bd_sf"/>
</dbReference>
<dbReference type="InterPro" id="IPR036388">
    <property type="entry name" value="WH-like_DNA-bd_sf"/>
</dbReference>
<accession>A0A4R2S3R6</accession>
<dbReference type="GO" id="GO:0003677">
    <property type="term" value="F:DNA binding"/>
    <property type="evidence" value="ECO:0007669"/>
    <property type="project" value="UniProtKB-KW"/>
</dbReference>
<proteinExistence type="predicted"/>
<name>A0A4R2S3R6_9BACL</name>
<organism evidence="2 3">
    <name type="scientific">Baia soyae</name>
    <dbReference type="NCBI Taxonomy" id="1544746"/>
    <lineage>
        <taxon>Bacteria</taxon>
        <taxon>Bacillati</taxon>
        <taxon>Bacillota</taxon>
        <taxon>Bacilli</taxon>
        <taxon>Bacillales</taxon>
        <taxon>Thermoactinomycetaceae</taxon>
        <taxon>Baia</taxon>
    </lineage>
</organism>
<evidence type="ECO:0000256" key="1">
    <source>
        <dbReference type="ARBA" id="ARBA00023125"/>
    </source>
</evidence>
<dbReference type="AlphaFoldDB" id="A0A4R2S3R6"/>
<dbReference type="EMBL" id="SLXV01000001">
    <property type="protein sequence ID" value="TCP70684.1"/>
    <property type="molecule type" value="Genomic_DNA"/>
</dbReference>
<evidence type="ECO:0000313" key="3">
    <source>
        <dbReference type="Proteomes" id="UP000294746"/>
    </source>
</evidence>
<dbReference type="Proteomes" id="UP000294746">
    <property type="component" value="Unassembled WGS sequence"/>
</dbReference>
<evidence type="ECO:0000313" key="2">
    <source>
        <dbReference type="EMBL" id="TCP70684.1"/>
    </source>
</evidence>
<dbReference type="SUPFAM" id="SSF46785">
    <property type="entry name" value="Winged helix' DNA-binding domain"/>
    <property type="match status" value="1"/>
</dbReference>
<dbReference type="PANTHER" id="PTHR38600">
    <property type="entry name" value="TRANSCRIPTIONAL REGULATORY PROTEIN"/>
    <property type="match status" value="1"/>
</dbReference>
<keyword evidence="3" id="KW-1185">Reference proteome</keyword>
<protein>
    <submittedName>
        <fullName evidence="2">Putative ArsR family transcriptional regulator</fullName>
    </submittedName>
</protein>
<dbReference type="Pfam" id="PF13412">
    <property type="entry name" value="HTH_24"/>
    <property type="match status" value="1"/>
</dbReference>
<reference evidence="2 3" key="1">
    <citation type="submission" date="2019-03" db="EMBL/GenBank/DDBJ databases">
        <title>Genomic Encyclopedia of Type Strains, Phase IV (KMG-IV): sequencing the most valuable type-strain genomes for metagenomic binning, comparative biology and taxonomic classification.</title>
        <authorList>
            <person name="Goeker M."/>
        </authorList>
    </citation>
    <scope>NUCLEOTIDE SEQUENCE [LARGE SCALE GENOMIC DNA]</scope>
    <source>
        <strain evidence="2 3">DSM 46831</strain>
    </source>
</reference>
<dbReference type="CDD" id="cd00090">
    <property type="entry name" value="HTH_ARSR"/>
    <property type="match status" value="1"/>
</dbReference>
<dbReference type="PANTHER" id="PTHR38600:SF2">
    <property type="entry name" value="SLL0088 PROTEIN"/>
    <property type="match status" value="1"/>
</dbReference>